<feature type="region of interest" description="Disordered" evidence="1">
    <location>
        <begin position="1"/>
        <end position="60"/>
    </location>
</feature>
<evidence type="ECO:0000313" key="2">
    <source>
        <dbReference type="EMBL" id="JAH12077.1"/>
    </source>
</evidence>
<name>A0A0E9Q6B9_ANGAN</name>
<organism evidence="2">
    <name type="scientific">Anguilla anguilla</name>
    <name type="common">European freshwater eel</name>
    <name type="synonym">Muraena anguilla</name>
    <dbReference type="NCBI Taxonomy" id="7936"/>
    <lineage>
        <taxon>Eukaryota</taxon>
        <taxon>Metazoa</taxon>
        <taxon>Chordata</taxon>
        <taxon>Craniata</taxon>
        <taxon>Vertebrata</taxon>
        <taxon>Euteleostomi</taxon>
        <taxon>Actinopterygii</taxon>
        <taxon>Neopterygii</taxon>
        <taxon>Teleostei</taxon>
        <taxon>Anguilliformes</taxon>
        <taxon>Anguillidae</taxon>
        <taxon>Anguilla</taxon>
    </lineage>
</organism>
<sequence length="60" mass="6869">MPLSAPWHTNIRAQFTTTRTNQQTNEANNQTNQQTNKQNKEKNCANLMRKTGNPNVKRGV</sequence>
<feature type="compositionally biased region" description="Low complexity" evidence="1">
    <location>
        <begin position="14"/>
        <end position="37"/>
    </location>
</feature>
<evidence type="ECO:0000256" key="1">
    <source>
        <dbReference type="SAM" id="MobiDB-lite"/>
    </source>
</evidence>
<accession>A0A0E9Q6B9</accession>
<dbReference type="EMBL" id="GBXM01096500">
    <property type="protein sequence ID" value="JAH12077.1"/>
    <property type="molecule type" value="Transcribed_RNA"/>
</dbReference>
<reference evidence="2" key="2">
    <citation type="journal article" date="2015" name="Fish Shellfish Immunol.">
        <title>Early steps in the European eel (Anguilla anguilla)-Vibrio vulnificus interaction in the gills: Role of the RtxA13 toxin.</title>
        <authorList>
            <person name="Callol A."/>
            <person name="Pajuelo D."/>
            <person name="Ebbesson L."/>
            <person name="Teles M."/>
            <person name="MacKenzie S."/>
            <person name="Amaro C."/>
        </authorList>
    </citation>
    <scope>NUCLEOTIDE SEQUENCE</scope>
</reference>
<protein>
    <submittedName>
        <fullName evidence="2">Uncharacterized protein</fullName>
    </submittedName>
</protein>
<dbReference type="AlphaFoldDB" id="A0A0E9Q6B9"/>
<reference evidence="2" key="1">
    <citation type="submission" date="2014-11" db="EMBL/GenBank/DDBJ databases">
        <authorList>
            <person name="Amaro Gonzalez C."/>
        </authorList>
    </citation>
    <scope>NUCLEOTIDE SEQUENCE</scope>
</reference>
<proteinExistence type="predicted"/>